<reference evidence="8" key="1">
    <citation type="submission" date="2021-04" db="EMBL/GenBank/DDBJ databases">
        <title>Pseudaminobacter soli sp. nov., isolated from paddy soil contaminated by heavy metals.</title>
        <authorList>
            <person name="Zhang K."/>
        </authorList>
    </citation>
    <scope>NUCLEOTIDE SEQUENCE</scope>
    <source>
        <strain evidence="8">19-2017</strain>
    </source>
</reference>
<dbReference type="Gene3D" id="3.40.50.150">
    <property type="entry name" value="Vaccinia Virus protein VP39"/>
    <property type="match status" value="1"/>
</dbReference>
<evidence type="ECO:0000256" key="3">
    <source>
        <dbReference type="ARBA" id="ARBA00022691"/>
    </source>
</evidence>
<dbReference type="EC" id="2.1.1.297" evidence="5"/>
<dbReference type="NCBIfam" id="TIGR00536">
    <property type="entry name" value="hemK_fam"/>
    <property type="match status" value="1"/>
</dbReference>
<comment type="catalytic activity">
    <reaction evidence="4 5">
        <text>L-glutaminyl-[peptide chain release factor] + S-adenosyl-L-methionine = N(5)-methyl-L-glutaminyl-[peptide chain release factor] + S-adenosyl-L-homocysteine + H(+)</text>
        <dbReference type="Rhea" id="RHEA:42896"/>
        <dbReference type="Rhea" id="RHEA-COMP:10271"/>
        <dbReference type="Rhea" id="RHEA-COMP:10272"/>
        <dbReference type="ChEBI" id="CHEBI:15378"/>
        <dbReference type="ChEBI" id="CHEBI:30011"/>
        <dbReference type="ChEBI" id="CHEBI:57856"/>
        <dbReference type="ChEBI" id="CHEBI:59789"/>
        <dbReference type="ChEBI" id="CHEBI:61891"/>
        <dbReference type="EC" id="2.1.1.297"/>
    </reaction>
</comment>
<proteinExistence type="inferred from homology"/>
<keyword evidence="1 5" id="KW-0489">Methyltransferase</keyword>
<dbReference type="InterPro" id="IPR007848">
    <property type="entry name" value="Small_mtfrase_dom"/>
</dbReference>
<dbReference type="GO" id="GO:0003676">
    <property type="term" value="F:nucleic acid binding"/>
    <property type="evidence" value="ECO:0007669"/>
    <property type="project" value="InterPro"/>
</dbReference>
<evidence type="ECO:0000259" key="6">
    <source>
        <dbReference type="Pfam" id="PF05175"/>
    </source>
</evidence>
<keyword evidence="3 5" id="KW-0949">S-adenosyl-L-methionine</keyword>
<dbReference type="Gene3D" id="1.10.8.10">
    <property type="entry name" value="DNA helicase RuvA subunit, C-terminal domain"/>
    <property type="match status" value="1"/>
</dbReference>
<dbReference type="PROSITE" id="PS00092">
    <property type="entry name" value="N6_MTASE"/>
    <property type="match status" value="1"/>
</dbReference>
<keyword evidence="2 5" id="KW-0808">Transferase</keyword>
<evidence type="ECO:0000256" key="1">
    <source>
        <dbReference type="ARBA" id="ARBA00022603"/>
    </source>
</evidence>
<accession>A0A942E443</accession>
<dbReference type="InterPro" id="IPR002052">
    <property type="entry name" value="DNA_methylase_N6_adenine_CS"/>
</dbReference>
<dbReference type="SUPFAM" id="SSF53335">
    <property type="entry name" value="S-adenosyl-L-methionine-dependent methyltransferases"/>
    <property type="match status" value="1"/>
</dbReference>
<evidence type="ECO:0000256" key="4">
    <source>
        <dbReference type="ARBA" id="ARBA00048391"/>
    </source>
</evidence>
<dbReference type="PANTHER" id="PTHR18895">
    <property type="entry name" value="HEMK METHYLTRANSFERASE"/>
    <property type="match status" value="1"/>
</dbReference>
<comment type="similarity">
    <text evidence="5">Belongs to the protein N5-glutamine methyltransferase family. PrmC subfamily.</text>
</comment>
<organism evidence="8 9">
    <name type="scientific">Pseudaminobacter soli</name>
    <name type="common">ex Zhang et al. 2022</name>
    <dbReference type="NCBI Taxonomy" id="2831468"/>
    <lineage>
        <taxon>Bacteria</taxon>
        <taxon>Pseudomonadati</taxon>
        <taxon>Pseudomonadota</taxon>
        <taxon>Alphaproteobacteria</taxon>
        <taxon>Hyphomicrobiales</taxon>
        <taxon>Phyllobacteriaceae</taxon>
        <taxon>Pseudaminobacter</taxon>
    </lineage>
</organism>
<evidence type="ECO:0000313" key="9">
    <source>
        <dbReference type="Proteomes" id="UP000680348"/>
    </source>
</evidence>
<dbReference type="InterPro" id="IPR050320">
    <property type="entry name" value="N5-glutamine_MTase"/>
</dbReference>
<dbReference type="Pfam" id="PF17827">
    <property type="entry name" value="PrmC_N"/>
    <property type="match status" value="1"/>
</dbReference>
<dbReference type="InterPro" id="IPR019874">
    <property type="entry name" value="RF_methyltr_PrmC"/>
</dbReference>
<feature type="binding site" evidence="5">
    <location>
        <position position="196"/>
    </location>
    <ligand>
        <name>S-adenosyl-L-methionine</name>
        <dbReference type="ChEBI" id="CHEBI:59789"/>
    </ligand>
</feature>
<feature type="domain" description="Release factor glutamine methyltransferase N-terminal" evidence="7">
    <location>
        <begin position="12"/>
        <end position="81"/>
    </location>
</feature>
<dbReference type="GO" id="GO:0032259">
    <property type="term" value="P:methylation"/>
    <property type="evidence" value="ECO:0007669"/>
    <property type="project" value="UniProtKB-KW"/>
</dbReference>
<dbReference type="PANTHER" id="PTHR18895:SF74">
    <property type="entry name" value="MTRF1L RELEASE FACTOR GLUTAMINE METHYLTRANSFERASE"/>
    <property type="match status" value="1"/>
</dbReference>
<dbReference type="GO" id="GO:0102559">
    <property type="term" value="F:peptide chain release factor N(5)-glutamine methyltransferase activity"/>
    <property type="evidence" value="ECO:0007669"/>
    <property type="project" value="UniProtKB-EC"/>
</dbReference>
<feature type="binding site" evidence="5">
    <location>
        <position position="153"/>
    </location>
    <ligand>
        <name>S-adenosyl-L-methionine</name>
        <dbReference type="ChEBI" id="CHEBI:59789"/>
    </ligand>
</feature>
<evidence type="ECO:0000259" key="7">
    <source>
        <dbReference type="Pfam" id="PF17827"/>
    </source>
</evidence>
<name>A0A942E443_9HYPH</name>
<feature type="binding site" evidence="5">
    <location>
        <begin position="196"/>
        <end position="199"/>
    </location>
    <ligand>
        <name>substrate</name>
    </ligand>
</feature>
<comment type="function">
    <text evidence="5">Methylates the class 1 translation termination release factors RF1/PrfA and RF2/PrfB on the glutamine residue of the universally conserved GGQ motif.</text>
</comment>
<dbReference type="EMBL" id="JAGWCR010000002">
    <property type="protein sequence ID" value="MBS3648147.1"/>
    <property type="molecule type" value="Genomic_DNA"/>
</dbReference>
<feature type="binding site" evidence="5">
    <location>
        <begin position="130"/>
        <end position="134"/>
    </location>
    <ligand>
        <name>S-adenosyl-L-methionine</name>
        <dbReference type="ChEBI" id="CHEBI:59789"/>
    </ligand>
</feature>
<dbReference type="RefSeq" id="WP_188253690.1">
    <property type="nucleotide sequence ID" value="NZ_JABVCF010000002.1"/>
</dbReference>
<dbReference type="HAMAP" id="MF_02126">
    <property type="entry name" value="RF_methyltr_PrmC"/>
    <property type="match status" value="1"/>
</dbReference>
<evidence type="ECO:0000313" key="8">
    <source>
        <dbReference type="EMBL" id="MBS3648147.1"/>
    </source>
</evidence>
<dbReference type="CDD" id="cd02440">
    <property type="entry name" value="AdoMet_MTases"/>
    <property type="match status" value="1"/>
</dbReference>
<protein>
    <recommendedName>
        <fullName evidence="5">Release factor glutamine methyltransferase</fullName>
        <shortName evidence="5">RF MTase</shortName>
        <ecNumber evidence="5">2.1.1.297</ecNumber>
    </recommendedName>
    <alternativeName>
        <fullName evidence="5">N5-glutamine methyltransferase PrmC</fullName>
    </alternativeName>
    <alternativeName>
        <fullName evidence="5">Protein-(glutamine-N5) MTase PrmC</fullName>
    </alternativeName>
    <alternativeName>
        <fullName evidence="5">Protein-glutamine N-methyltransferase PrmC</fullName>
    </alternativeName>
</protein>
<keyword evidence="9" id="KW-1185">Reference proteome</keyword>
<feature type="domain" description="Methyltransferase small" evidence="6">
    <location>
        <begin position="117"/>
        <end position="200"/>
    </location>
</feature>
<feature type="binding site" evidence="5">
    <location>
        <position position="182"/>
    </location>
    <ligand>
        <name>S-adenosyl-L-methionine</name>
        <dbReference type="ChEBI" id="CHEBI:59789"/>
    </ligand>
</feature>
<dbReference type="InterPro" id="IPR029063">
    <property type="entry name" value="SAM-dependent_MTases_sf"/>
</dbReference>
<dbReference type="InterPro" id="IPR004556">
    <property type="entry name" value="HemK-like"/>
</dbReference>
<dbReference type="InterPro" id="IPR040758">
    <property type="entry name" value="PrmC_N"/>
</dbReference>
<dbReference type="NCBIfam" id="TIGR03534">
    <property type="entry name" value="RF_mod_PrmC"/>
    <property type="match status" value="1"/>
</dbReference>
<gene>
    <name evidence="5 8" type="primary">prmC</name>
    <name evidence="8" type="ORF">KEU06_05840</name>
</gene>
<sequence>MAEGGPVTLEVLLRLGRDMLLKAGIPDAALDARLLVERFTGTTRTDAIIDPLRPVDSETSRKILKAFERRTAGEPLHRITGSRQFYGLELSLSPATLEPRPDTETLVDAMLPLVRKTVARRGSCRILDLGTGTGAIALALLSQFPEATATGVDVSAEALATACANAERLGLSVRFSATCSDWFQNVAGLYDVIVSNPPYIPRDDIAGLARDVREHDPRAALDGGGDGLDAYRRIAAEAARFLDDDGTIGLEIGFDQRQAVTSIFEGQGFELLGSAKDLGGDDRVVIFGLPVRSQA</sequence>
<evidence type="ECO:0000256" key="2">
    <source>
        <dbReference type="ARBA" id="ARBA00022679"/>
    </source>
</evidence>
<dbReference type="Pfam" id="PF05175">
    <property type="entry name" value="MTS"/>
    <property type="match status" value="1"/>
</dbReference>
<dbReference type="Proteomes" id="UP000680348">
    <property type="component" value="Unassembled WGS sequence"/>
</dbReference>
<comment type="caution">
    <text evidence="8">The sequence shown here is derived from an EMBL/GenBank/DDBJ whole genome shotgun (WGS) entry which is preliminary data.</text>
</comment>
<dbReference type="AlphaFoldDB" id="A0A942E443"/>
<evidence type="ECO:0000256" key="5">
    <source>
        <dbReference type="HAMAP-Rule" id="MF_02126"/>
    </source>
</evidence>